<name>A0A1V3IBA1_9PAST</name>
<dbReference type="Gene3D" id="3.90.1010.10">
    <property type="match status" value="1"/>
</dbReference>
<dbReference type="AlphaFoldDB" id="A0A1V3IBA1"/>
<evidence type="ECO:0000256" key="1">
    <source>
        <dbReference type="ARBA" id="ARBA00010282"/>
    </source>
</evidence>
<evidence type="ECO:0000259" key="2">
    <source>
        <dbReference type="Pfam" id="PF02657"/>
    </source>
</evidence>
<dbReference type="Proteomes" id="UP000189426">
    <property type="component" value="Unassembled WGS sequence"/>
</dbReference>
<gene>
    <name evidence="3" type="ORF">BKK47_11130</name>
</gene>
<dbReference type="PANTHER" id="PTHR43597">
    <property type="entry name" value="SULFUR ACCEPTOR PROTEIN CSDE"/>
    <property type="match status" value="1"/>
</dbReference>
<sequence>MIDQLKLAKNWEERYRLIIQAGKNLPRPSDDELANMQPITGCEAQMWFQILPQNDRTFQFSAFSEARIMNGLLWLLLEEINGKTGEELSKFDLTAFFTELGIAQRLSKTRLNGLNQIREQLKQQCT</sequence>
<dbReference type="STRING" id="1908257.BKK47_11130"/>
<comment type="similarity">
    <text evidence="1">Belongs to the SufE family.</text>
</comment>
<dbReference type="PANTHER" id="PTHR43597:SF5">
    <property type="entry name" value="SUFE-LIKE PROTEIN 2, CHLOROPLASTIC"/>
    <property type="match status" value="1"/>
</dbReference>
<reference evidence="3 4" key="1">
    <citation type="submission" date="2016-10" db="EMBL/GenBank/DDBJ databases">
        <title>Rodentibacter gen. nov. and new species.</title>
        <authorList>
            <person name="Christensen H."/>
        </authorList>
    </citation>
    <scope>NUCLEOTIDE SEQUENCE [LARGE SCALE GENOMIC DNA]</scope>
    <source>
        <strain evidence="3 4">Ppn418</strain>
    </source>
</reference>
<feature type="domain" description="Fe-S metabolism associated" evidence="2">
    <location>
        <begin position="3"/>
        <end position="124"/>
    </location>
</feature>
<comment type="caution">
    <text evidence="3">The sequence shown here is derived from an EMBL/GenBank/DDBJ whole genome shotgun (WGS) entry which is preliminary data.</text>
</comment>
<evidence type="ECO:0000313" key="4">
    <source>
        <dbReference type="Proteomes" id="UP000189426"/>
    </source>
</evidence>
<organism evidence="3 4">
    <name type="scientific">Rodentibacter mrazii</name>
    <dbReference type="NCBI Taxonomy" id="1908257"/>
    <lineage>
        <taxon>Bacteria</taxon>
        <taxon>Pseudomonadati</taxon>
        <taxon>Pseudomonadota</taxon>
        <taxon>Gammaproteobacteria</taxon>
        <taxon>Pasteurellales</taxon>
        <taxon>Pasteurellaceae</taxon>
        <taxon>Rodentibacter</taxon>
    </lineage>
</organism>
<dbReference type="Pfam" id="PF02657">
    <property type="entry name" value="SufE"/>
    <property type="match status" value="1"/>
</dbReference>
<evidence type="ECO:0000313" key="3">
    <source>
        <dbReference type="EMBL" id="OOF37299.1"/>
    </source>
</evidence>
<dbReference type="EMBL" id="MLHG01000095">
    <property type="protein sequence ID" value="OOF37299.1"/>
    <property type="molecule type" value="Genomic_DNA"/>
</dbReference>
<protein>
    <recommendedName>
        <fullName evidence="2">Fe-S metabolism associated domain-containing protein</fullName>
    </recommendedName>
</protein>
<dbReference type="RefSeq" id="WP_077494924.1">
    <property type="nucleotide sequence ID" value="NZ_MLHG01000095.1"/>
</dbReference>
<dbReference type="InterPro" id="IPR003808">
    <property type="entry name" value="Fe-S_metab-assoc_dom"/>
</dbReference>
<dbReference type="SUPFAM" id="SSF82649">
    <property type="entry name" value="SufE/NifU"/>
    <property type="match status" value="1"/>
</dbReference>
<proteinExistence type="inferred from homology"/>
<accession>A0A1V3IBA1</accession>
<keyword evidence="4" id="KW-1185">Reference proteome</keyword>